<name>A0A382JES8_9ZZZZ</name>
<organism evidence="1">
    <name type="scientific">marine metagenome</name>
    <dbReference type="NCBI Taxonomy" id="408172"/>
    <lineage>
        <taxon>unclassified sequences</taxon>
        <taxon>metagenomes</taxon>
        <taxon>ecological metagenomes</taxon>
    </lineage>
</organism>
<proteinExistence type="predicted"/>
<gene>
    <name evidence="1" type="ORF">METZ01_LOCUS263678</name>
</gene>
<dbReference type="AlphaFoldDB" id="A0A382JES8"/>
<dbReference type="EMBL" id="UINC01074016">
    <property type="protein sequence ID" value="SVC10824.1"/>
    <property type="molecule type" value="Genomic_DNA"/>
</dbReference>
<sequence length="32" mass="3724">MHRNLPVERLIENEILYKEGMIGLRGPVMVDT</sequence>
<reference evidence="1" key="1">
    <citation type="submission" date="2018-05" db="EMBL/GenBank/DDBJ databases">
        <authorList>
            <person name="Lanie J.A."/>
            <person name="Ng W.-L."/>
            <person name="Kazmierczak K.M."/>
            <person name="Andrzejewski T.M."/>
            <person name="Davidsen T.M."/>
            <person name="Wayne K.J."/>
            <person name="Tettelin H."/>
            <person name="Glass J.I."/>
            <person name="Rusch D."/>
            <person name="Podicherti R."/>
            <person name="Tsui H.-C.T."/>
            <person name="Winkler M.E."/>
        </authorList>
    </citation>
    <scope>NUCLEOTIDE SEQUENCE</scope>
</reference>
<evidence type="ECO:0000313" key="1">
    <source>
        <dbReference type="EMBL" id="SVC10824.1"/>
    </source>
</evidence>
<protein>
    <submittedName>
        <fullName evidence="1">Uncharacterized protein</fullName>
    </submittedName>
</protein>
<accession>A0A382JES8</accession>